<proteinExistence type="predicted"/>
<evidence type="ECO:0000256" key="1">
    <source>
        <dbReference type="SAM" id="MobiDB-lite"/>
    </source>
</evidence>
<sequence>LTLHFSLSISITIFSNTMPATNSPPRLIPQRGQVLKTILKIVFSCLICASHHSSSNSPNPNTSSSIFPAPLPSRRL</sequence>
<dbReference type="AlphaFoldDB" id="A0A0S3R0Q7"/>
<evidence type="ECO:0000313" key="3">
    <source>
        <dbReference type="Proteomes" id="UP000291084"/>
    </source>
</evidence>
<reference evidence="2 3" key="1">
    <citation type="journal article" date="2015" name="Sci. Rep.">
        <title>The power of single molecule real-time sequencing technology in the de novo assembly of a eukaryotic genome.</title>
        <authorList>
            <person name="Sakai H."/>
            <person name="Naito K."/>
            <person name="Ogiso-Tanaka E."/>
            <person name="Takahashi Y."/>
            <person name="Iseki K."/>
            <person name="Muto C."/>
            <person name="Satou K."/>
            <person name="Teruya K."/>
            <person name="Shiroma A."/>
            <person name="Shimoji M."/>
            <person name="Hirano T."/>
            <person name="Itoh T."/>
            <person name="Kaga A."/>
            <person name="Tomooka N."/>
        </authorList>
    </citation>
    <scope>NUCLEOTIDE SEQUENCE [LARGE SCALE GENOMIC DNA]</scope>
    <source>
        <strain evidence="3">cv. Shumari</strain>
    </source>
</reference>
<evidence type="ECO:0000313" key="2">
    <source>
        <dbReference type="EMBL" id="BAT74232.1"/>
    </source>
</evidence>
<dbReference type="Proteomes" id="UP000291084">
    <property type="component" value="Chromosome 1"/>
</dbReference>
<gene>
    <name evidence="2" type="primary">Vigan.01G185400</name>
    <name evidence="2" type="ORF">VIGAN_01185400</name>
</gene>
<protein>
    <submittedName>
        <fullName evidence="2">Uncharacterized protein</fullName>
    </submittedName>
</protein>
<organism evidence="2 3">
    <name type="scientific">Vigna angularis var. angularis</name>
    <dbReference type="NCBI Taxonomy" id="157739"/>
    <lineage>
        <taxon>Eukaryota</taxon>
        <taxon>Viridiplantae</taxon>
        <taxon>Streptophyta</taxon>
        <taxon>Embryophyta</taxon>
        <taxon>Tracheophyta</taxon>
        <taxon>Spermatophyta</taxon>
        <taxon>Magnoliopsida</taxon>
        <taxon>eudicotyledons</taxon>
        <taxon>Gunneridae</taxon>
        <taxon>Pentapetalae</taxon>
        <taxon>rosids</taxon>
        <taxon>fabids</taxon>
        <taxon>Fabales</taxon>
        <taxon>Fabaceae</taxon>
        <taxon>Papilionoideae</taxon>
        <taxon>50 kb inversion clade</taxon>
        <taxon>NPAAA clade</taxon>
        <taxon>indigoferoid/millettioid clade</taxon>
        <taxon>Phaseoleae</taxon>
        <taxon>Vigna</taxon>
    </lineage>
</organism>
<accession>A0A0S3R0Q7</accession>
<feature type="compositionally biased region" description="Low complexity" evidence="1">
    <location>
        <begin position="51"/>
        <end position="65"/>
    </location>
</feature>
<keyword evidence="3" id="KW-1185">Reference proteome</keyword>
<dbReference type="EMBL" id="AP015034">
    <property type="protein sequence ID" value="BAT74232.1"/>
    <property type="molecule type" value="Genomic_DNA"/>
</dbReference>
<feature type="region of interest" description="Disordered" evidence="1">
    <location>
        <begin position="51"/>
        <end position="76"/>
    </location>
</feature>
<name>A0A0S3R0Q7_PHAAN</name>
<feature type="non-terminal residue" evidence="2">
    <location>
        <position position="1"/>
    </location>
</feature>